<evidence type="ECO:0000313" key="3">
    <source>
        <dbReference type="EMBL" id="MDK7357319.1"/>
    </source>
</evidence>
<dbReference type="GO" id="GO:0009103">
    <property type="term" value="P:lipopolysaccharide biosynthetic process"/>
    <property type="evidence" value="ECO:0007669"/>
    <property type="project" value="TreeGrafter"/>
</dbReference>
<dbReference type="PANTHER" id="PTHR46401">
    <property type="entry name" value="GLYCOSYLTRANSFERASE WBBK-RELATED"/>
    <property type="match status" value="1"/>
</dbReference>
<dbReference type="InterPro" id="IPR001296">
    <property type="entry name" value="Glyco_trans_1"/>
</dbReference>
<sequence length="390" mass="45182">MDIEKQDNTKRICNILFGPSDAPEVAYKDCGMFLYTLAKYFSWKSTYVYYKTRESDTTWNQEFSSYVNTICIGETSDYKKQIELAKIFLKEHIHEFDVIMFFNYGSTVWKLSKYCKQLKPDIIVYSKLDMGIGGFEHFCGNKPFMWLRNYAEKLKSQYVDFFTVETKSYYDALSKTSVFKNRLGYLPNGVSTLNVDVSDIDSIPKENIIITVGRLGEYVKNNELLLDAIKLLPDDIVKKWKFMFIGPSTEAFIQTVKNFKERYPEKADSIIMTGNITDRTQLYTYCRRAKIICMTSRTEGACIATLESMFFGAYPIITNYSDFALDTTNWGNCGRIVENGNSDKLSAELYNAMVDNDLLSKCIISQNYARKMFDYNELSKKLVEMLENIN</sequence>
<gene>
    <name evidence="3" type="ORF">QP520_06730</name>
</gene>
<dbReference type="PANTHER" id="PTHR46401:SF2">
    <property type="entry name" value="GLYCOSYLTRANSFERASE WBBK-RELATED"/>
    <property type="match status" value="1"/>
</dbReference>
<comment type="caution">
    <text evidence="3">The sequence shown here is derived from an EMBL/GenBank/DDBJ whole genome shotgun (WGS) entry which is preliminary data.</text>
</comment>
<dbReference type="EC" id="2.4.-.-" evidence="3"/>
<keyword evidence="1 3" id="KW-0808">Transferase</keyword>
<accession>A0AAJ1Q8R4</accession>
<feature type="domain" description="Glycosyl transferase family 1" evidence="2">
    <location>
        <begin position="204"/>
        <end position="363"/>
    </location>
</feature>
<protein>
    <submittedName>
        <fullName evidence="3">Glycosyltransferase</fullName>
        <ecNumber evidence="3">2.4.-.-</ecNumber>
    </submittedName>
</protein>
<dbReference type="RefSeq" id="WP_285417673.1">
    <property type="nucleotide sequence ID" value="NZ_JASORJ010000010.1"/>
</dbReference>
<keyword evidence="3" id="KW-0328">Glycosyltransferase</keyword>
<dbReference type="EMBL" id="JASORJ010000010">
    <property type="protein sequence ID" value="MDK7357319.1"/>
    <property type="molecule type" value="Genomic_DNA"/>
</dbReference>
<dbReference type="AlphaFoldDB" id="A0AAJ1Q8R4"/>
<evidence type="ECO:0000256" key="1">
    <source>
        <dbReference type="ARBA" id="ARBA00022679"/>
    </source>
</evidence>
<evidence type="ECO:0000313" key="4">
    <source>
        <dbReference type="Proteomes" id="UP001236274"/>
    </source>
</evidence>
<dbReference type="Pfam" id="PF00534">
    <property type="entry name" value="Glycos_transf_1"/>
    <property type="match status" value="1"/>
</dbReference>
<dbReference type="Gene3D" id="3.40.50.2000">
    <property type="entry name" value="Glycogen Phosphorylase B"/>
    <property type="match status" value="2"/>
</dbReference>
<dbReference type="GO" id="GO:0016757">
    <property type="term" value="F:glycosyltransferase activity"/>
    <property type="evidence" value="ECO:0007669"/>
    <property type="project" value="UniProtKB-KW"/>
</dbReference>
<proteinExistence type="predicted"/>
<dbReference type="SUPFAM" id="SSF53756">
    <property type="entry name" value="UDP-Glycosyltransferase/glycogen phosphorylase"/>
    <property type="match status" value="1"/>
</dbReference>
<organism evidence="3 4">
    <name type="scientific">Veillonella atypica</name>
    <dbReference type="NCBI Taxonomy" id="39777"/>
    <lineage>
        <taxon>Bacteria</taxon>
        <taxon>Bacillati</taxon>
        <taxon>Bacillota</taxon>
        <taxon>Negativicutes</taxon>
        <taxon>Veillonellales</taxon>
        <taxon>Veillonellaceae</taxon>
        <taxon>Veillonella</taxon>
    </lineage>
</organism>
<dbReference type="Proteomes" id="UP001236274">
    <property type="component" value="Unassembled WGS sequence"/>
</dbReference>
<reference evidence="3" key="1">
    <citation type="submission" date="2023-05" db="EMBL/GenBank/DDBJ databases">
        <title>Cataloging the Phylogenetic Diversity of Human Bladder Bacteria.</title>
        <authorList>
            <person name="Du J."/>
        </authorList>
    </citation>
    <scope>NUCLEOTIDE SEQUENCE</scope>
    <source>
        <strain evidence="3">UMB10101</strain>
    </source>
</reference>
<name>A0AAJ1Q8R4_9FIRM</name>
<evidence type="ECO:0000259" key="2">
    <source>
        <dbReference type="Pfam" id="PF00534"/>
    </source>
</evidence>